<dbReference type="InterPro" id="IPR027417">
    <property type="entry name" value="P-loop_NTPase"/>
</dbReference>
<dbReference type="InterPro" id="IPR040644">
    <property type="entry name" value="HydF_tetramer"/>
</dbReference>
<dbReference type="Pfam" id="PF18133">
    <property type="entry name" value="HydF_tetramer"/>
    <property type="match status" value="1"/>
</dbReference>
<feature type="domain" description="Hydrogen maturase F tetramerization" evidence="3">
    <location>
        <begin position="276"/>
        <end position="392"/>
    </location>
</feature>
<proteinExistence type="predicted"/>
<dbReference type="Gene3D" id="3.40.50.11410">
    <property type="match status" value="1"/>
</dbReference>
<dbReference type="OrthoDB" id="9811338at2"/>
<dbReference type="GO" id="GO:0005525">
    <property type="term" value="F:GTP binding"/>
    <property type="evidence" value="ECO:0007669"/>
    <property type="project" value="InterPro"/>
</dbReference>
<evidence type="ECO:0000313" key="4">
    <source>
        <dbReference type="EMBL" id="SJZ70802.1"/>
    </source>
</evidence>
<dbReference type="AlphaFoldDB" id="A0A1T4MUY7"/>
<keyword evidence="5" id="KW-1185">Reference proteome</keyword>
<evidence type="ECO:0000259" key="2">
    <source>
        <dbReference type="Pfam" id="PF18128"/>
    </source>
</evidence>
<dbReference type="InterPro" id="IPR023873">
    <property type="entry name" value="FeFe-hyd_GTPase_HydF"/>
</dbReference>
<organism evidence="4 5">
    <name type="scientific">Cetobacterium ceti</name>
    <dbReference type="NCBI Taxonomy" id="180163"/>
    <lineage>
        <taxon>Bacteria</taxon>
        <taxon>Fusobacteriati</taxon>
        <taxon>Fusobacteriota</taxon>
        <taxon>Fusobacteriia</taxon>
        <taxon>Fusobacteriales</taxon>
        <taxon>Fusobacteriaceae</taxon>
        <taxon>Cetobacterium</taxon>
    </lineage>
</organism>
<dbReference type="PANTHER" id="PTHR42714">
    <property type="entry name" value="TRNA MODIFICATION GTPASE GTPBP3"/>
    <property type="match status" value="1"/>
</dbReference>
<protein>
    <submittedName>
        <fullName evidence="4">Iron-only hydrogenase maturation protein HydF</fullName>
    </submittedName>
</protein>
<name>A0A1T4MUY7_9FUSO</name>
<dbReference type="Pfam" id="PF18128">
    <property type="entry name" value="HydF_dimer"/>
    <property type="match status" value="1"/>
</dbReference>
<dbReference type="InterPro" id="IPR006073">
    <property type="entry name" value="GTP-bd"/>
</dbReference>
<dbReference type="Pfam" id="PF01926">
    <property type="entry name" value="MMR_HSR1"/>
    <property type="match status" value="1"/>
</dbReference>
<gene>
    <name evidence="4" type="ORF">SAMN02745174_01341</name>
</gene>
<dbReference type="Gene3D" id="3.40.50.300">
    <property type="entry name" value="P-loop containing nucleotide triphosphate hydrolases"/>
    <property type="match status" value="1"/>
</dbReference>
<dbReference type="CDD" id="cd00880">
    <property type="entry name" value="Era_like"/>
    <property type="match status" value="1"/>
</dbReference>
<dbReference type="STRING" id="180163.SAMN02745174_01341"/>
<dbReference type="PANTHER" id="PTHR42714:SF6">
    <property type="entry name" value="TRANSLATION INITIATION FACTOR IF-2"/>
    <property type="match status" value="1"/>
</dbReference>
<dbReference type="SUPFAM" id="SSF52540">
    <property type="entry name" value="P-loop containing nucleoside triphosphate hydrolases"/>
    <property type="match status" value="1"/>
</dbReference>
<sequence length="396" mass="44670">MKSTPNSNRTHISLFGKTNSGKSSLLNAITNQNISIVSEQKGTTTDSVTKPMELIPYGPVLFIDTAGLDDSGSLGELRVKKALSELNRTDFALVVLDGSNLDYDFYLYLTNNLKKHNIPFLTVVNKCDLLNYDDREKINSLFLDAIFISTKNEKDILNLKNQLIKKLNVLEDEPTLLGKLLPYDSFIVMVVPIDSEAPKGRLILPQVQMLRDALDHGIKSLVVRDTELENTLNNFNKIDLIITDSQAFKKVDKLVNNRFKLTSFSILFANQKGDLKTFIEGVKVLDKLKDGDKVLIAETCSHNTSHEDIGRVKIPNLIKKYTSKQIIFEFKMGKDFPEDLSEYSLIIHCGACMINKKLMESRIKISKNNHIPITNYGIVLSYLTGILDKSVEIFEF</sequence>
<accession>A0A1T4MUY7</accession>
<feature type="domain" description="Hydrogen maturase F dimerization" evidence="2">
    <location>
        <begin position="176"/>
        <end position="273"/>
    </location>
</feature>
<dbReference type="Gene3D" id="3.40.50.11420">
    <property type="match status" value="1"/>
</dbReference>
<feature type="domain" description="G" evidence="1">
    <location>
        <begin position="12"/>
        <end position="126"/>
    </location>
</feature>
<dbReference type="RefSeq" id="WP_078693836.1">
    <property type="nucleotide sequence ID" value="NZ_FUWX01000009.1"/>
</dbReference>
<evidence type="ECO:0000259" key="3">
    <source>
        <dbReference type="Pfam" id="PF18133"/>
    </source>
</evidence>
<dbReference type="GO" id="GO:0030488">
    <property type="term" value="P:tRNA methylation"/>
    <property type="evidence" value="ECO:0007669"/>
    <property type="project" value="TreeGrafter"/>
</dbReference>
<dbReference type="NCBIfam" id="TIGR00231">
    <property type="entry name" value="small_GTP"/>
    <property type="match status" value="1"/>
</dbReference>
<evidence type="ECO:0000313" key="5">
    <source>
        <dbReference type="Proteomes" id="UP000191153"/>
    </source>
</evidence>
<dbReference type="PRINTS" id="PR00326">
    <property type="entry name" value="GTP1OBG"/>
</dbReference>
<dbReference type="InterPro" id="IPR041606">
    <property type="entry name" value="HydF_dimer"/>
</dbReference>
<dbReference type="EMBL" id="FUWX01000009">
    <property type="protein sequence ID" value="SJZ70802.1"/>
    <property type="molecule type" value="Genomic_DNA"/>
</dbReference>
<dbReference type="GO" id="GO:0002098">
    <property type="term" value="P:tRNA wobble uridine modification"/>
    <property type="evidence" value="ECO:0007669"/>
    <property type="project" value="TreeGrafter"/>
</dbReference>
<evidence type="ECO:0000259" key="1">
    <source>
        <dbReference type="Pfam" id="PF01926"/>
    </source>
</evidence>
<dbReference type="GO" id="GO:0005737">
    <property type="term" value="C:cytoplasm"/>
    <property type="evidence" value="ECO:0007669"/>
    <property type="project" value="TreeGrafter"/>
</dbReference>
<dbReference type="Proteomes" id="UP000191153">
    <property type="component" value="Unassembled WGS sequence"/>
</dbReference>
<reference evidence="4 5" key="1">
    <citation type="submission" date="2017-02" db="EMBL/GenBank/DDBJ databases">
        <authorList>
            <person name="Peterson S.W."/>
        </authorList>
    </citation>
    <scope>NUCLEOTIDE SEQUENCE [LARGE SCALE GENOMIC DNA]</scope>
    <source>
        <strain evidence="4 5">ATCC 700028</strain>
    </source>
</reference>
<dbReference type="NCBIfam" id="TIGR03918">
    <property type="entry name" value="GTP_HydF"/>
    <property type="match status" value="1"/>
</dbReference>
<dbReference type="InterPro" id="IPR005225">
    <property type="entry name" value="Small_GTP-bd"/>
</dbReference>